<evidence type="ECO:0008006" key="4">
    <source>
        <dbReference type="Google" id="ProtNLM"/>
    </source>
</evidence>
<accession>N1PXB1</accession>
<feature type="compositionally biased region" description="Basic and acidic residues" evidence="1">
    <location>
        <begin position="1"/>
        <end position="14"/>
    </location>
</feature>
<dbReference type="EMBL" id="KB446536">
    <property type="protein sequence ID" value="EME48166.1"/>
    <property type="molecule type" value="Genomic_DNA"/>
</dbReference>
<dbReference type="Proteomes" id="UP000016933">
    <property type="component" value="Unassembled WGS sequence"/>
</dbReference>
<feature type="region of interest" description="Disordered" evidence="1">
    <location>
        <begin position="1"/>
        <end position="20"/>
    </location>
</feature>
<reference evidence="2 3" key="2">
    <citation type="journal article" date="2012" name="PLoS Pathog.">
        <title>Diverse lifestyles and strategies of plant pathogenesis encoded in the genomes of eighteen Dothideomycetes fungi.</title>
        <authorList>
            <person name="Ohm R.A."/>
            <person name="Feau N."/>
            <person name="Henrissat B."/>
            <person name="Schoch C.L."/>
            <person name="Horwitz B.A."/>
            <person name="Barry K.W."/>
            <person name="Condon B.J."/>
            <person name="Copeland A.C."/>
            <person name="Dhillon B."/>
            <person name="Glaser F."/>
            <person name="Hesse C.N."/>
            <person name="Kosti I."/>
            <person name="LaButti K."/>
            <person name="Lindquist E.A."/>
            <person name="Lucas S."/>
            <person name="Salamov A.A."/>
            <person name="Bradshaw R.E."/>
            <person name="Ciuffetti L."/>
            <person name="Hamelin R.C."/>
            <person name="Kema G.H.J."/>
            <person name="Lawrence C."/>
            <person name="Scott J.A."/>
            <person name="Spatafora J.W."/>
            <person name="Turgeon B.G."/>
            <person name="de Wit P.J.G.M."/>
            <person name="Zhong S."/>
            <person name="Goodwin S.B."/>
            <person name="Grigoriev I.V."/>
        </authorList>
    </citation>
    <scope>NUCLEOTIDE SEQUENCE [LARGE SCALE GENOMIC DNA]</scope>
    <source>
        <strain evidence="3">NZE10 / CBS 128990</strain>
    </source>
</reference>
<proteinExistence type="predicted"/>
<name>N1PXB1_DOTSN</name>
<protein>
    <recommendedName>
        <fullName evidence="4">SnoaL-like domain-containing protein</fullName>
    </recommendedName>
</protein>
<evidence type="ECO:0000313" key="3">
    <source>
        <dbReference type="Proteomes" id="UP000016933"/>
    </source>
</evidence>
<dbReference type="HOGENOM" id="CLU_1626997_0_0_1"/>
<organism evidence="2 3">
    <name type="scientific">Dothistroma septosporum (strain NZE10 / CBS 128990)</name>
    <name type="common">Red band needle blight fungus</name>
    <name type="synonym">Mycosphaerella pini</name>
    <dbReference type="NCBI Taxonomy" id="675120"/>
    <lineage>
        <taxon>Eukaryota</taxon>
        <taxon>Fungi</taxon>
        <taxon>Dikarya</taxon>
        <taxon>Ascomycota</taxon>
        <taxon>Pezizomycotina</taxon>
        <taxon>Dothideomycetes</taxon>
        <taxon>Dothideomycetidae</taxon>
        <taxon>Mycosphaerellales</taxon>
        <taxon>Mycosphaerellaceae</taxon>
        <taxon>Dothistroma</taxon>
    </lineage>
</organism>
<gene>
    <name evidence="2" type="ORF">DOTSEDRAFT_32470</name>
</gene>
<dbReference type="AlphaFoldDB" id="N1PXB1"/>
<sequence length="163" mass="18616">MDDHQAASDTRTDSKIASVTPKSDSAIEIERLCQIAVTCFNIRDFAHKTDAGEELLSHVSPRFEANHGYWAPKGLTYVELLQAWKQETVDYPNCHFEVLNIFHDIDEDRGIATLHIESEVSGRDETTVMALSQLHWRRRSAEAPWIWMRFTGFRSGFDTAGFV</sequence>
<reference evidence="3" key="1">
    <citation type="journal article" date="2012" name="PLoS Genet.">
        <title>The genomes of the fungal plant pathogens Cladosporium fulvum and Dothistroma septosporum reveal adaptation to different hosts and lifestyles but also signatures of common ancestry.</title>
        <authorList>
            <person name="de Wit P.J.G.M."/>
            <person name="van der Burgt A."/>
            <person name="Oekmen B."/>
            <person name="Stergiopoulos I."/>
            <person name="Abd-Elsalam K.A."/>
            <person name="Aerts A.L."/>
            <person name="Bahkali A.H."/>
            <person name="Beenen H.G."/>
            <person name="Chettri P."/>
            <person name="Cox M.P."/>
            <person name="Datema E."/>
            <person name="de Vries R.P."/>
            <person name="Dhillon B."/>
            <person name="Ganley A.R."/>
            <person name="Griffiths S.A."/>
            <person name="Guo Y."/>
            <person name="Hamelin R.C."/>
            <person name="Henrissat B."/>
            <person name="Kabir M.S."/>
            <person name="Jashni M.K."/>
            <person name="Kema G."/>
            <person name="Klaubauf S."/>
            <person name="Lapidus A."/>
            <person name="Levasseur A."/>
            <person name="Lindquist E."/>
            <person name="Mehrabi R."/>
            <person name="Ohm R.A."/>
            <person name="Owen T.J."/>
            <person name="Salamov A."/>
            <person name="Schwelm A."/>
            <person name="Schijlen E."/>
            <person name="Sun H."/>
            <person name="van den Burg H.A."/>
            <person name="van Ham R.C.H.J."/>
            <person name="Zhang S."/>
            <person name="Goodwin S.B."/>
            <person name="Grigoriev I.V."/>
            <person name="Collemare J."/>
            <person name="Bradshaw R.E."/>
        </authorList>
    </citation>
    <scope>NUCLEOTIDE SEQUENCE [LARGE SCALE GENOMIC DNA]</scope>
    <source>
        <strain evidence="3">NZE10 / CBS 128990</strain>
    </source>
</reference>
<keyword evidence="3" id="KW-1185">Reference proteome</keyword>
<evidence type="ECO:0000313" key="2">
    <source>
        <dbReference type="EMBL" id="EME48166.1"/>
    </source>
</evidence>
<evidence type="ECO:0000256" key="1">
    <source>
        <dbReference type="SAM" id="MobiDB-lite"/>
    </source>
</evidence>
<dbReference type="OrthoDB" id="3637259at2759"/>